<name>A0AAV7JXS7_9METZ</name>
<keyword evidence="2 4" id="KW-0863">Zinc-finger</keyword>
<evidence type="ECO:0000256" key="4">
    <source>
        <dbReference type="PROSITE-ProRule" id="PRU00449"/>
    </source>
</evidence>
<dbReference type="Gene3D" id="1.20.5.4770">
    <property type="match status" value="1"/>
</dbReference>
<dbReference type="EMBL" id="JAKMXF010000288">
    <property type="protein sequence ID" value="KAI6653270.1"/>
    <property type="molecule type" value="Genomic_DNA"/>
</dbReference>
<keyword evidence="3" id="KW-0862">Zinc</keyword>
<accession>A0AAV7JXS7</accession>
<dbReference type="SUPFAM" id="SSF57716">
    <property type="entry name" value="Glucocorticoid receptor-like (DNA-binding domain)"/>
    <property type="match status" value="1"/>
</dbReference>
<dbReference type="InterPro" id="IPR035896">
    <property type="entry name" value="AN1-like_Znf"/>
</dbReference>
<evidence type="ECO:0000256" key="5">
    <source>
        <dbReference type="SAM" id="MobiDB-lite"/>
    </source>
</evidence>
<dbReference type="GO" id="GO:0008270">
    <property type="term" value="F:zinc ion binding"/>
    <property type="evidence" value="ECO:0007669"/>
    <property type="project" value="UniProtKB-KW"/>
</dbReference>
<keyword evidence="9" id="KW-1185">Reference proteome</keyword>
<gene>
    <name evidence="8" type="ORF">LOD99_3795</name>
</gene>
<dbReference type="GO" id="GO:0003677">
    <property type="term" value="F:DNA binding"/>
    <property type="evidence" value="ECO:0007669"/>
    <property type="project" value="InterPro"/>
</dbReference>
<dbReference type="AlphaFoldDB" id="A0AAV7JXS7"/>
<dbReference type="InterPro" id="IPR000058">
    <property type="entry name" value="Znf_AN1"/>
</dbReference>
<evidence type="ECO:0000259" key="6">
    <source>
        <dbReference type="PROSITE" id="PS51036"/>
    </source>
</evidence>
<dbReference type="Pfam" id="PF01428">
    <property type="entry name" value="zf-AN1"/>
    <property type="match status" value="1"/>
</dbReference>
<evidence type="ECO:0000313" key="9">
    <source>
        <dbReference type="Proteomes" id="UP001165289"/>
    </source>
</evidence>
<dbReference type="PANTHER" id="PTHR10634:SF149">
    <property type="entry name" value="AN1-TYPE DOMAIN-CONTAINING PROTEIN-RELATED"/>
    <property type="match status" value="1"/>
</dbReference>
<dbReference type="Pfam" id="PF01754">
    <property type="entry name" value="zf-A20"/>
    <property type="match status" value="1"/>
</dbReference>
<dbReference type="Proteomes" id="UP001165289">
    <property type="component" value="Unassembled WGS sequence"/>
</dbReference>
<comment type="caution">
    <text evidence="8">The sequence shown here is derived from an EMBL/GenBank/DDBJ whole genome shotgun (WGS) entry which is preliminary data.</text>
</comment>
<feature type="region of interest" description="Disordered" evidence="5">
    <location>
        <begin position="96"/>
        <end position="127"/>
    </location>
</feature>
<sequence length="189" mass="20847">MAHSQDANQGLQSQPTNLCRAGCGFFGAQNTDGFCSKCFKNRTKPLDAPQEITDIITPSSEATVLGANIPHKPVGNPPAQETVTKPQLDLIEDDIIDNEAPPSLPDKQTAGASRLTPESTPEAKKKRNRCDVCNKKVGLTGFTCRCKRLFCPEHQYPDEHHCEIDYKKMGRDQIKKANPVVVAEKIKKF</sequence>
<dbReference type="PANTHER" id="PTHR10634">
    <property type="entry name" value="AN1-TYPE ZINC FINGER PROTEIN"/>
    <property type="match status" value="1"/>
</dbReference>
<evidence type="ECO:0000259" key="7">
    <source>
        <dbReference type="PROSITE" id="PS51039"/>
    </source>
</evidence>
<evidence type="ECO:0000256" key="1">
    <source>
        <dbReference type="ARBA" id="ARBA00022723"/>
    </source>
</evidence>
<evidence type="ECO:0000256" key="3">
    <source>
        <dbReference type="ARBA" id="ARBA00022833"/>
    </source>
</evidence>
<dbReference type="PROSITE" id="PS51036">
    <property type="entry name" value="ZF_A20"/>
    <property type="match status" value="1"/>
</dbReference>
<dbReference type="InterPro" id="IPR002653">
    <property type="entry name" value="Znf_A20"/>
</dbReference>
<dbReference type="PROSITE" id="PS51039">
    <property type="entry name" value="ZF_AN1"/>
    <property type="match status" value="1"/>
</dbReference>
<evidence type="ECO:0000313" key="8">
    <source>
        <dbReference type="EMBL" id="KAI6653270.1"/>
    </source>
</evidence>
<keyword evidence="1" id="KW-0479">Metal-binding</keyword>
<dbReference type="SUPFAM" id="SSF118310">
    <property type="entry name" value="AN1-like Zinc finger"/>
    <property type="match status" value="1"/>
</dbReference>
<proteinExistence type="predicted"/>
<dbReference type="FunFam" id="4.10.1110.10:FF:000001">
    <property type="entry name" value="Zinc finger AN1-type containing 6"/>
    <property type="match status" value="1"/>
</dbReference>
<feature type="domain" description="A20-type" evidence="6">
    <location>
        <begin position="13"/>
        <end position="47"/>
    </location>
</feature>
<reference evidence="8 9" key="1">
    <citation type="journal article" date="2023" name="BMC Biol.">
        <title>The compact genome of the sponge Oopsacas minuta (Hexactinellida) is lacking key metazoan core genes.</title>
        <authorList>
            <person name="Santini S."/>
            <person name="Schenkelaars Q."/>
            <person name="Jourda C."/>
            <person name="Duchesne M."/>
            <person name="Belahbib H."/>
            <person name="Rocher C."/>
            <person name="Selva M."/>
            <person name="Riesgo A."/>
            <person name="Vervoort M."/>
            <person name="Leys S.P."/>
            <person name="Kodjabachian L."/>
            <person name="Le Bivic A."/>
            <person name="Borchiellini C."/>
            <person name="Claverie J.M."/>
            <person name="Renard E."/>
        </authorList>
    </citation>
    <scope>NUCLEOTIDE SEQUENCE [LARGE SCALE GENOMIC DNA]</scope>
    <source>
        <strain evidence="8">SPO-2</strain>
    </source>
</reference>
<organism evidence="8 9">
    <name type="scientific">Oopsacas minuta</name>
    <dbReference type="NCBI Taxonomy" id="111878"/>
    <lineage>
        <taxon>Eukaryota</taxon>
        <taxon>Metazoa</taxon>
        <taxon>Porifera</taxon>
        <taxon>Hexactinellida</taxon>
        <taxon>Hexasterophora</taxon>
        <taxon>Lyssacinosida</taxon>
        <taxon>Leucopsacidae</taxon>
        <taxon>Oopsacas</taxon>
    </lineage>
</organism>
<dbReference type="Gene3D" id="4.10.1110.10">
    <property type="entry name" value="AN1-like Zinc finger"/>
    <property type="match status" value="1"/>
</dbReference>
<dbReference type="SMART" id="SM00259">
    <property type="entry name" value="ZnF_A20"/>
    <property type="match status" value="1"/>
</dbReference>
<dbReference type="SMART" id="SM00154">
    <property type="entry name" value="ZnF_AN1"/>
    <property type="match status" value="1"/>
</dbReference>
<feature type="domain" description="AN1-type" evidence="7">
    <location>
        <begin position="124"/>
        <end position="170"/>
    </location>
</feature>
<evidence type="ECO:0000256" key="2">
    <source>
        <dbReference type="ARBA" id="ARBA00022771"/>
    </source>
</evidence>
<dbReference type="InterPro" id="IPR050652">
    <property type="entry name" value="AN1_A20_ZnFinger"/>
</dbReference>
<protein>
    <submittedName>
        <fullName evidence="8">AN1-type zinc finger protein 6-like</fullName>
    </submittedName>
</protein>